<name>A0A845L2A7_9FIRM</name>
<keyword evidence="2" id="KW-0535">Nitrogen fixation</keyword>
<dbReference type="Proteomes" id="UP000463470">
    <property type="component" value="Unassembled WGS sequence"/>
</dbReference>
<organism evidence="4 5">
    <name type="scientific">Heliomicrobium undosum</name>
    <dbReference type="NCBI Taxonomy" id="121734"/>
    <lineage>
        <taxon>Bacteria</taxon>
        <taxon>Bacillati</taxon>
        <taxon>Bacillota</taxon>
        <taxon>Clostridia</taxon>
        <taxon>Eubacteriales</taxon>
        <taxon>Heliobacteriaceae</taxon>
        <taxon>Heliomicrobium</taxon>
    </lineage>
</organism>
<dbReference type="InterPro" id="IPR051840">
    <property type="entry name" value="NifX/NifY_domain"/>
</dbReference>
<dbReference type="GO" id="GO:0051540">
    <property type="term" value="F:metal cluster binding"/>
    <property type="evidence" value="ECO:0007669"/>
    <property type="project" value="InterPro"/>
</dbReference>
<dbReference type="CDD" id="cd00853">
    <property type="entry name" value="NifX"/>
    <property type="match status" value="1"/>
</dbReference>
<dbReference type="InterPro" id="IPR013480">
    <property type="entry name" value="NifX"/>
</dbReference>
<dbReference type="InterPro" id="IPR034169">
    <property type="entry name" value="NifX-like"/>
</dbReference>
<reference evidence="4 5" key="1">
    <citation type="submission" date="2020-01" db="EMBL/GenBank/DDBJ databases">
        <title>Whole-genome sequence of Heliobacterium undosum DSM 13378.</title>
        <authorList>
            <person name="Kyndt J.A."/>
            <person name="Meyer T.E."/>
        </authorList>
    </citation>
    <scope>NUCLEOTIDE SEQUENCE [LARGE SCALE GENOMIC DNA]</scope>
    <source>
        <strain evidence="4 5">DSM 13378</strain>
    </source>
</reference>
<dbReference type="PANTHER" id="PTHR33937">
    <property type="entry name" value="IRON-MOLYBDENUM PROTEIN-RELATED-RELATED"/>
    <property type="match status" value="1"/>
</dbReference>
<dbReference type="InterPro" id="IPR003731">
    <property type="entry name" value="Di-Nase_FeMo-co_biosynth"/>
</dbReference>
<protein>
    <submittedName>
        <fullName evidence="4">Nitrogen fixation protein NifX</fullName>
    </submittedName>
</protein>
<evidence type="ECO:0000256" key="2">
    <source>
        <dbReference type="ARBA" id="ARBA00023231"/>
    </source>
</evidence>
<dbReference type="Gene3D" id="3.30.420.130">
    <property type="entry name" value="Dinitrogenase iron-molybdenum cofactor biosynthesis domain"/>
    <property type="match status" value="1"/>
</dbReference>
<comment type="similarity">
    <text evidence="1">Belongs to the NifX/NifY family.</text>
</comment>
<sequence length="129" mass="14164">MLVAFATESQTHIDAHFGLAPAFALYDITPEAITSKGIVYCPQEFAPDADKEDKVENRMQILRGCAVAYCTSIGGPAAARLVQSGIHPLKVPEGTAIEDELKRLQTLLAGSPPPWLRKRLQQEKMMKED</sequence>
<dbReference type="SUPFAM" id="SSF53146">
    <property type="entry name" value="Nitrogenase accessory factor-like"/>
    <property type="match status" value="1"/>
</dbReference>
<dbReference type="InterPro" id="IPR036105">
    <property type="entry name" value="DiNase_FeMo-co_biosyn_sf"/>
</dbReference>
<dbReference type="GO" id="GO:0009399">
    <property type="term" value="P:nitrogen fixation"/>
    <property type="evidence" value="ECO:0007669"/>
    <property type="project" value="InterPro"/>
</dbReference>
<accession>A0A845L2A7</accession>
<dbReference type="AlphaFoldDB" id="A0A845L2A7"/>
<evidence type="ECO:0000256" key="1">
    <source>
        <dbReference type="ARBA" id="ARBA00010285"/>
    </source>
</evidence>
<evidence type="ECO:0000313" key="4">
    <source>
        <dbReference type="EMBL" id="MZP29135.1"/>
    </source>
</evidence>
<dbReference type="EMBL" id="WXEY01000004">
    <property type="protein sequence ID" value="MZP29135.1"/>
    <property type="molecule type" value="Genomic_DNA"/>
</dbReference>
<dbReference type="Pfam" id="PF02579">
    <property type="entry name" value="Nitro_FeMo-Co"/>
    <property type="match status" value="1"/>
</dbReference>
<dbReference type="PANTHER" id="PTHR33937:SF1">
    <property type="entry name" value="IRON-MOLIBDENUM COFACTOR PROCESSING PROTEIN"/>
    <property type="match status" value="1"/>
</dbReference>
<feature type="domain" description="Dinitrogenase iron-molybdenum cofactor biosynthesis" evidence="3">
    <location>
        <begin position="11"/>
        <end position="105"/>
    </location>
</feature>
<gene>
    <name evidence="4" type="primary">nifX</name>
    <name evidence="4" type="ORF">GTO91_05345</name>
</gene>
<evidence type="ECO:0000313" key="5">
    <source>
        <dbReference type="Proteomes" id="UP000463470"/>
    </source>
</evidence>
<dbReference type="OrthoDB" id="9797941at2"/>
<keyword evidence="5" id="KW-1185">Reference proteome</keyword>
<dbReference type="NCBIfam" id="TIGR02663">
    <property type="entry name" value="nifX"/>
    <property type="match status" value="1"/>
</dbReference>
<evidence type="ECO:0000259" key="3">
    <source>
        <dbReference type="Pfam" id="PF02579"/>
    </source>
</evidence>
<dbReference type="RefSeq" id="WP_161255985.1">
    <property type="nucleotide sequence ID" value="NZ_WXEY01000004.1"/>
</dbReference>
<comment type="caution">
    <text evidence="4">The sequence shown here is derived from an EMBL/GenBank/DDBJ whole genome shotgun (WGS) entry which is preliminary data.</text>
</comment>
<proteinExistence type="inferred from homology"/>